<protein>
    <recommendedName>
        <fullName evidence="6">Integral membrane bound transporter domain-containing protein</fullName>
    </recommendedName>
</protein>
<dbReference type="AlphaFoldDB" id="A0A126ZXZ3"/>
<evidence type="ECO:0000313" key="8">
    <source>
        <dbReference type="Proteomes" id="UP000070134"/>
    </source>
</evidence>
<feature type="transmembrane region" description="Helical" evidence="5">
    <location>
        <begin position="121"/>
        <end position="138"/>
    </location>
</feature>
<feature type="transmembrane region" description="Helical" evidence="5">
    <location>
        <begin position="306"/>
        <end position="326"/>
    </location>
</feature>
<gene>
    <name evidence="7" type="ORF">SA2016_0751</name>
</gene>
<keyword evidence="8" id="KW-1185">Reference proteome</keyword>
<dbReference type="InterPro" id="IPR049453">
    <property type="entry name" value="Memb_transporter_dom"/>
</dbReference>
<dbReference type="Pfam" id="PF13515">
    <property type="entry name" value="FUSC_2"/>
    <property type="match status" value="1"/>
</dbReference>
<dbReference type="KEGG" id="satk:SA2016_0751"/>
<feature type="domain" description="Integral membrane bound transporter" evidence="6">
    <location>
        <begin position="194"/>
        <end position="319"/>
    </location>
</feature>
<dbReference type="Proteomes" id="UP000070134">
    <property type="component" value="Chromosome"/>
</dbReference>
<evidence type="ECO:0000256" key="4">
    <source>
        <dbReference type="ARBA" id="ARBA00023136"/>
    </source>
</evidence>
<dbReference type="OrthoDB" id="4989419at2"/>
<accession>A0A126ZXZ3</accession>
<sequence>MRLLVARIRGFAALGPAQEDHWPALRMVLGVGIPTAALLVAGHPELVIDAVFGGFAGMYGRGLSRAVRLRHQSSAGALLVAGVGLGSSLSALQAPQAALVLAEAAFAGLASLAADRVGFRPAGPFFALFAFGACAALDRADPGVATAVALAAAVFAIAIGASSRRAAARRPVRLPGAPPSLRRAGGYVLAVSAAGLAALALGIGHPHWAMAGAAVPLSATGFHGRLRRGLHRVVGTLAGLGLTGAILAFHPTPLVMGALVVVLQFPTELFMARHYALALFFFTPLILLMTRLALPGPAQALIADRAVETVLGVLVGFAVVLIDAGLPRRVRAMG</sequence>
<evidence type="ECO:0000256" key="1">
    <source>
        <dbReference type="ARBA" id="ARBA00004141"/>
    </source>
</evidence>
<keyword evidence="2 5" id="KW-0812">Transmembrane</keyword>
<dbReference type="RefSeq" id="WP_066495410.1">
    <property type="nucleotide sequence ID" value="NZ_BJMO01000012.1"/>
</dbReference>
<feature type="transmembrane region" description="Helical" evidence="5">
    <location>
        <begin position="237"/>
        <end position="263"/>
    </location>
</feature>
<feature type="transmembrane region" description="Helical" evidence="5">
    <location>
        <begin position="275"/>
        <end position="294"/>
    </location>
</feature>
<evidence type="ECO:0000259" key="6">
    <source>
        <dbReference type="Pfam" id="PF13515"/>
    </source>
</evidence>
<evidence type="ECO:0000256" key="5">
    <source>
        <dbReference type="SAM" id="Phobius"/>
    </source>
</evidence>
<evidence type="ECO:0000313" key="7">
    <source>
        <dbReference type="EMBL" id="AMM31441.1"/>
    </source>
</evidence>
<feature type="transmembrane region" description="Helical" evidence="5">
    <location>
        <begin position="184"/>
        <end position="203"/>
    </location>
</feature>
<dbReference type="EMBL" id="CP014518">
    <property type="protein sequence ID" value="AMM31441.1"/>
    <property type="molecule type" value="Genomic_DNA"/>
</dbReference>
<evidence type="ECO:0000256" key="2">
    <source>
        <dbReference type="ARBA" id="ARBA00022692"/>
    </source>
</evidence>
<proteinExistence type="predicted"/>
<reference evidence="7 8" key="1">
    <citation type="submission" date="2016-02" db="EMBL/GenBank/DDBJ databases">
        <title>Complete genome of Sinomonas atrocyanea KCTC 3377.</title>
        <authorList>
            <person name="Kim K.M."/>
        </authorList>
    </citation>
    <scope>NUCLEOTIDE SEQUENCE [LARGE SCALE GENOMIC DNA]</scope>
    <source>
        <strain evidence="7 8">KCTC 3377</strain>
    </source>
</reference>
<dbReference type="STRING" id="37927.SA2016_0751"/>
<comment type="subcellular location">
    <subcellularLocation>
        <location evidence="1">Membrane</location>
        <topology evidence="1">Multi-pass membrane protein</topology>
    </subcellularLocation>
</comment>
<name>A0A126ZXZ3_9MICC</name>
<evidence type="ECO:0000256" key="3">
    <source>
        <dbReference type="ARBA" id="ARBA00022989"/>
    </source>
</evidence>
<organism evidence="7 8">
    <name type="scientific">Sinomonas atrocyanea</name>
    <dbReference type="NCBI Taxonomy" id="37927"/>
    <lineage>
        <taxon>Bacteria</taxon>
        <taxon>Bacillati</taxon>
        <taxon>Actinomycetota</taxon>
        <taxon>Actinomycetes</taxon>
        <taxon>Micrococcales</taxon>
        <taxon>Micrococcaceae</taxon>
        <taxon>Sinomonas</taxon>
    </lineage>
</organism>
<keyword evidence="3 5" id="KW-1133">Transmembrane helix</keyword>
<feature type="transmembrane region" description="Helical" evidence="5">
    <location>
        <begin position="144"/>
        <end position="163"/>
    </location>
</feature>
<dbReference type="GO" id="GO:0016020">
    <property type="term" value="C:membrane"/>
    <property type="evidence" value="ECO:0007669"/>
    <property type="project" value="UniProtKB-SubCell"/>
</dbReference>
<keyword evidence="4 5" id="KW-0472">Membrane</keyword>